<keyword evidence="1" id="KW-0732">Signal</keyword>
<dbReference type="InterPro" id="IPR036280">
    <property type="entry name" value="Multihaem_cyt_sf"/>
</dbReference>
<dbReference type="Gene3D" id="1.10.1130.10">
    <property type="entry name" value="Flavocytochrome C3, Chain A"/>
    <property type="match status" value="1"/>
</dbReference>
<dbReference type="Pfam" id="PF13435">
    <property type="entry name" value="Cytochrome_C554"/>
    <property type="match status" value="1"/>
</dbReference>
<evidence type="ECO:0000256" key="1">
    <source>
        <dbReference type="SAM" id="SignalP"/>
    </source>
</evidence>
<dbReference type="Proteomes" id="UP000295506">
    <property type="component" value="Unassembled WGS sequence"/>
</dbReference>
<feature type="chain" id="PRO_5044548150" evidence="1">
    <location>
        <begin position="27"/>
        <end position="161"/>
    </location>
</feature>
<feature type="domain" description="Cytochrome c-552/4" evidence="2">
    <location>
        <begin position="42"/>
        <end position="114"/>
    </location>
</feature>
<evidence type="ECO:0000313" key="3">
    <source>
        <dbReference type="EMBL" id="AMK10557.1"/>
    </source>
</evidence>
<dbReference type="EMBL" id="SOBK01000004">
    <property type="protein sequence ID" value="TDT89037.1"/>
    <property type="molecule type" value="Genomic_DNA"/>
</dbReference>
<evidence type="ECO:0000313" key="5">
    <source>
        <dbReference type="Proteomes" id="UP000055611"/>
    </source>
</evidence>
<evidence type="ECO:0000313" key="6">
    <source>
        <dbReference type="Proteomes" id="UP000295506"/>
    </source>
</evidence>
<organism evidence="4 6">
    <name type="scientific">Pseudodesulfovibrio indicus</name>
    <dbReference type="NCBI Taxonomy" id="1716143"/>
    <lineage>
        <taxon>Bacteria</taxon>
        <taxon>Pseudomonadati</taxon>
        <taxon>Thermodesulfobacteriota</taxon>
        <taxon>Desulfovibrionia</taxon>
        <taxon>Desulfovibrionales</taxon>
        <taxon>Desulfovibrionaceae</taxon>
    </lineage>
</organism>
<reference evidence="4 6" key="2">
    <citation type="submission" date="2019-03" db="EMBL/GenBank/DDBJ databases">
        <title>Genomic Encyclopedia of Type Strains, Phase IV (KMG-IV): sequencing the most valuable type-strain genomes for metagenomic binning, comparative biology and taxonomic classification.</title>
        <authorList>
            <person name="Goeker M."/>
        </authorList>
    </citation>
    <scope>NUCLEOTIDE SEQUENCE [LARGE SCALE GENOMIC DNA]</scope>
    <source>
        <strain evidence="4 6">DSM 101483</strain>
    </source>
</reference>
<evidence type="ECO:0000313" key="4">
    <source>
        <dbReference type="EMBL" id="TDT89037.1"/>
    </source>
</evidence>
<protein>
    <submittedName>
        <fullName evidence="3 4">Cytochrome C</fullName>
    </submittedName>
</protein>
<keyword evidence="5" id="KW-1185">Reference proteome</keyword>
<dbReference type="Proteomes" id="UP000055611">
    <property type="component" value="Chromosome"/>
</dbReference>
<reference evidence="3 5" key="1">
    <citation type="journal article" date="2016" name="Front. Microbiol.">
        <title>Genome Sequence of the Piezophilic, Mesophilic Sulfate-Reducing Bacterium Desulfovibrio indicus J2T.</title>
        <authorList>
            <person name="Cao J."/>
            <person name="Maignien L."/>
            <person name="Shao Z."/>
            <person name="Alain K."/>
            <person name="Jebbar M."/>
        </authorList>
    </citation>
    <scope>NUCLEOTIDE SEQUENCE [LARGE SCALE GENOMIC DNA]</scope>
    <source>
        <strain evidence="3 5">J2</strain>
    </source>
</reference>
<dbReference type="EMBL" id="CP014206">
    <property type="protein sequence ID" value="AMK10557.1"/>
    <property type="molecule type" value="Genomic_DNA"/>
</dbReference>
<feature type="signal peptide" evidence="1">
    <location>
        <begin position="1"/>
        <end position="26"/>
    </location>
</feature>
<dbReference type="KEGG" id="dej:AWY79_05210"/>
<gene>
    <name evidence="3" type="ORF">AWY79_05210</name>
    <name evidence="4" type="ORF">EDC59_10430</name>
</gene>
<accession>A0A126QL62</accession>
<name>A0A126QL62_9BACT</name>
<dbReference type="SUPFAM" id="SSF48695">
    <property type="entry name" value="Multiheme cytochromes"/>
    <property type="match status" value="1"/>
</dbReference>
<dbReference type="RefSeq" id="WP_066801227.1">
    <property type="nucleotide sequence ID" value="NZ_CP014206.1"/>
</dbReference>
<dbReference type="OrthoDB" id="9814800at2"/>
<proteinExistence type="predicted"/>
<dbReference type="AlphaFoldDB" id="A0A126QL62"/>
<dbReference type="InterPro" id="IPR023155">
    <property type="entry name" value="Cyt_c-552/4"/>
</dbReference>
<sequence length="161" mass="17277">MTKTTVLYRGCLALLLAAFVVSALLAGTGRTSSGQYVGSEPCGECHEEEYGNFKKFAKKAHSGESVKIMMADLTKEELVECYGCHVTGYGQPGGFVSFDQTPSMGEAGCEVCHGPGYDHVESGGDPDLIKKDLSLEDCQVCHNPERVDAFDFKPLLYGGAH</sequence>
<evidence type="ECO:0000259" key="2">
    <source>
        <dbReference type="Pfam" id="PF13435"/>
    </source>
</evidence>